<evidence type="ECO:0000256" key="1">
    <source>
        <dbReference type="SAM" id="Phobius"/>
    </source>
</evidence>
<organism evidence="2 3">
    <name type="scientific">Aquimarina addita</name>
    <dbReference type="NCBI Taxonomy" id="870485"/>
    <lineage>
        <taxon>Bacteria</taxon>
        <taxon>Pseudomonadati</taxon>
        <taxon>Bacteroidota</taxon>
        <taxon>Flavobacteriia</taxon>
        <taxon>Flavobacteriales</taxon>
        <taxon>Flavobacteriaceae</taxon>
        <taxon>Aquimarina</taxon>
    </lineage>
</organism>
<name>A0ABP7XD59_9FLAO</name>
<evidence type="ECO:0000313" key="3">
    <source>
        <dbReference type="Proteomes" id="UP001500459"/>
    </source>
</evidence>
<accession>A0ABP7XD59</accession>
<protein>
    <submittedName>
        <fullName evidence="2">Uncharacterized protein</fullName>
    </submittedName>
</protein>
<reference evidence="3" key="1">
    <citation type="journal article" date="2019" name="Int. J. Syst. Evol. Microbiol.">
        <title>The Global Catalogue of Microorganisms (GCM) 10K type strain sequencing project: providing services to taxonomists for standard genome sequencing and annotation.</title>
        <authorList>
            <consortium name="The Broad Institute Genomics Platform"/>
            <consortium name="The Broad Institute Genome Sequencing Center for Infectious Disease"/>
            <person name="Wu L."/>
            <person name="Ma J."/>
        </authorList>
    </citation>
    <scope>NUCLEOTIDE SEQUENCE [LARGE SCALE GENOMIC DNA]</scope>
    <source>
        <strain evidence="3">JCM 17106</strain>
    </source>
</reference>
<feature type="transmembrane region" description="Helical" evidence="1">
    <location>
        <begin position="97"/>
        <end position="113"/>
    </location>
</feature>
<keyword evidence="1" id="KW-0812">Transmembrane</keyword>
<comment type="caution">
    <text evidence="2">The sequence shown here is derived from an EMBL/GenBank/DDBJ whole genome shotgun (WGS) entry which is preliminary data.</text>
</comment>
<sequence length="114" mass="13233">MIYTNLIMKYAQYIIANDKVEVFNSITGMEEIYINNKKISSKFSVFGTEHFFRLKNNQYLIKSYLDSNLIGMSFEVRKNGVPIDLENRCKIKTIDKIGRFLLAIIFGVGLAFIF</sequence>
<dbReference type="EMBL" id="BAABCW010000003">
    <property type="protein sequence ID" value="GAA4112224.1"/>
    <property type="molecule type" value="Genomic_DNA"/>
</dbReference>
<keyword evidence="1" id="KW-1133">Transmembrane helix</keyword>
<dbReference type="Proteomes" id="UP001500459">
    <property type="component" value="Unassembled WGS sequence"/>
</dbReference>
<gene>
    <name evidence="2" type="ORF">GCM10022393_10510</name>
</gene>
<proteinExistence type="predicted"/>
<keyword evidence="1" id="KW-0472">Membrane</keyword>
<keyword evidence="3" id="KW-1185">Reference proteome</keyword>
<evidence type="ECO:0000313" key="2">
    <source>
        <dbReference type="EMBL" id="GAA4112224.1"/>
    </source>
</evidence>